<evidence type="ECO:0000256" key="11">
    <source>
        <dbReference type="ARBA" id="ARBA00022801"/>
    </source>
</evidence>
<evidence type="ECO:0000256" key="10">
    <source>
        <dbReference type="ARBA" id="ARBA00022679"/>
    </source>
</evidence>
<keyword evidence="13" id="KW-0511">Multifunctional enzyme</keyword>
<feature type="domain" description="Glycogen debranching enzyme glucanotransferase" evidence="19">
    <location>
        <begin position="126"/>
        <end position="558"/>
    </location>
</feature>
<dbReference type="InterPro" id="IPR029436">
    <property type="entry name" value="AGL_euk_N"/>
</dbReference>
<keyword evidence="11" id="KW-0378">Hydrolase</keyword>
<dbReference type="Pfam" id="PF14699">
    <property type="entry name" value="hGDE_N"/>
    <property type="match status" value="1"/>
</dbReference>
<evidence type="ECO:0000256" key="5">
    <source>
        <dbReference type="ARBA" id="ARBA00012560"/>
    </source>
</evidence>
<dbReference type="SUPFAM" id="SSF51445">
    <property type="entry name" value="(Trans)glycosidases"/>
    <property type="match status" value="1"/>
</dbReference>
<evidence type="ECO:0000259" key="20">
    <source>
        <dbReference type="Pfam" id="PF14702"/>
    </source>
</evidence>
<evidence type="ECO:0000256" key="3">
    <source>
        <dbReference type="ARBA" id="ARBA00003530"/>
    </source>
</evidence>
<protein>
    <recommendedName>
        <fullName evidence="7">Glycogen debranching enzyme</fullName>
        <ecNumber evidence="5">2.4.1.25</ecNumber>
        <ecNumber evidence="6">3.2.1.33</ecNumber>
    </recommendedName>
    <alternativeName>
        <fullName evidence="16">Glycogen debrancher</fullName>
    </alternativeName>
</protein>
<keyword evidence="12" id="KW-0320">Glycogen biosynthesis</keyword>
<dbReference type="GO" id="GO:0005737">
    <property type="term" value="C:cytoplasm"/>
    <property type="evidence" value="ECO:0007669"/>
    <property type="project" value="UniProtKB-SubCell"/>
</dbReference>
<dbReference type="SUPFAM" id="SSF48208">
    <property type="entry name" value="Six-hairpin glycosidases"/>
    <property type="match status" value="1"/>
</dbReference>
<evidence type="ECO:0000313" key="23">
    <source>
        <dbReference type="RefSeq" id="XP_013387612.1"/>
    </source>
</evidence>
<dbReference type="Pfam" id="PF14701">
    <property type="entry name" value="hDGE_amylase"/>
    <property type="match status" value="1"/>
</dbReference>
<dbReference type="RefSeq" id="XP_013387612.1">
    <property type="nucleotide sequence ID" value="XM_013532158.1"/>
</dbReference>
<dbReference type="Gene3D" id="3.20.20.80">
    <property type="entry name" value="Glycosidases"/>
    <property type="match status" value="2"/>
</dbReference>
<evidence type="ECO:0000256" key="13">
    <source>
        <dbReference type="ARBA" id="ARBA00023268"/>
    </source>
</evidence>
<evidence type="ECO:0000256" key="12">
    <source>
        <dbReference type="ARBA" id="ARBA00023056"/>
    </source>
</evidence>
<keyword evidence="8" id="KW-0963">Cytoplasm</keyword>
<comment type="catalytic activity">
    <reaction evidence="2">
        <text>Hydrolysis of (1-&gt;6)-alpha-D-glucosidic branch linkages in glycogen phosphorylase limit dextrin.</text>
        <dbReference type="EC" id="3.2.1.33"/>
    </reaction>
</comment>
<dbReference type="EC" id="2.4.1.25" evidence="5"/>
<evidence type="ECO:0000256" key="16">
    <source>
        <dbReference type="ARBA" id="ARBA00031477"/>
    </source>
</evidence>
<comment type="subcellular location">
    <subcellularLocation>
        <location evidence="4">Cytoplasm</location>
    </subcellularLocation>
</comment>
<dbReference type="Pfam" id="PF14702">
    <property type="entry name" value="hGDE_central"/>
    <property type="match status" value="1"/>
</dbReference>
<comment type="similarity">
    <text evidence="15">Belongs to the glycogen debranching enzyme family.</text>
</comment>
<dbReference type="GO" id="GO:0004134">
    <property type="term" value="F:4-alpha-glucanotransferase activity"/>
    <property type="evidence" value="ECO:0007669"/>
    <property type="project" value="UniProtKB-EC"/>
</dbReference>
<dbReference type="GeneID" id="106156752"/>
<dbReference type="NCBIfam" id="TIGR01531">
    <property type="entry name" value="glyc_debranch"/>
    <property type="match status" value="1"/>
</dbReference>
<dbReference type="InterPro" id="IPR010401">
    <property type="entry name" value="AGL/Gdb1"/>
</dbReference>
<dbReference type="PANTHER" id="PTHR10569:SF2">
    <property type="entry name" value="GLYCOGEN DEBRANCHING ENZYME"/>
    <property type="match status" value="1"/>
</dbReference>
<evidence type="ECO:0000256" key="9">
    <source>
        <dbReference type="ARBA" id="ARBA00022676"/>
    </source>
</evidence>
<dbReference type="Pfam" id="PF06202">
    <property type="entry name" value="GDE_C"/>
    <property type="match status" value="1"/>
</dbReference>
<evidence type="ECO:0000259" key="19">
    <source>
        <dbReference type="Pfam" id="PF14701"/>
    </source>
</evidence>
<gene>
    <name evidence="22 23" type="primary">LOC106156752</name>
</gene>
<comment type="catalytic activity">
    <reaction evidence="1">
        <text>Transfers a segment of a (1-&gt;4)-alpha-D-glucan to a new position in an acceptor, which may be glucose or a (1-&gt;4)-alpha-D-glucan.</text>
        <dbReference type="EC" id="2.4.1.25"/>
    </reaction>
</comment>
<dbReference type="InterPro" id="IPR017853">
    <property type="entry name" value="GH"/>
</dbReference>
<dbReference type="PANTHER" id="PTHR10569">
    <property type="entry name" value="GLYCOGEN DEBRANCHING ENZYME"/>
    <property type="match status" value="1"/>
</dbReference>
<evidence type="ECO:0000256" key="6">
    <source>
        <dbReference type="ARBA" id="ARBA00012778"/>
    </source>
</evidence>
<dbReference type="GO" id="GO:0005980">
    <property type="term" value="P:glycogen catabolic process"/>
    <property type="evidence" value="ECO:0007669"/>
    <property type="project" value="InterPro"/>
</dbReference>
<sequence>MAEQVRVLVLEKGENKESTLYRLEKGWKLHFVQGPSLQVENVRVFCNHPTCADVPFSREKYTELLWQNPSSMKSDVIDMFVEVNIVCAGSFNYYFTIDGGNNELSPNGRGSFLVDPVMHVGLENEPLPMDCVQVQSVLTKCLGPFEGWKDKLKVAKESGYNMVHFTPLQELGYSNSSYSLRDQLKLNPLFCKNKQYTMDDVAELIKLMKNEWKVLSMTDLVYNHTANDSPWIQEHPECVYNLVNSPHLKPSYFLDRMLWHVTLDVAGGKLEYRGITPVIKSETDLEHIRSYLNDELLPKYKLHEFYTVDVDQVIKSFKSQLGEGLYTDLYHTKGDLQIVQDPQFKRLGSTVDMAIAMKLFNVDKPGIRTRDERIRLCCEDLRVKLEELNQEKVDEIHGHLQQAVTNFLANIRYRFLQDGGPKYDKVTRKQPLMFSYFLPPPGPEFTLEKEEQLMHTDKANVMFAHNGWVMGDDPLRNFAEPGSNVYLRRELIVWGDSVKLRYGEKYEDCPFLWDHMRQYTVQTVEIFHAVRLDNCHSTPLHVAEYMLDAARKIRPDLYVVAELFTRSEHTDNIFMNHLGINSLIREAQSAWDSHEEGRLVYRYGGEPVGAFMKPAVRPLVPAVAHALFYDLTHDNMSPVQRRSVYDMLPTAALVSMACCATGSNRGYDELVPHHIHVVEEGRPYASWTDQTHVCHATINMCNGIVAGKRALNRLHFELGKKGFNQVFVDQRDYDTVAVTRHNPHNHMSVVLVARTAFKHPHSLDTGYIPPLHIAGRIETIVLEGHLGVIETVVLESHLQHRGHHAHKKDPQFINGLPDFHCHIREDVSPDQSQMVHIEHTENSHINVVHFHHFPPGSVIAFRIALDPVSTAALTSIATTFSQLPPIKDGQFSETSPFHSIVSKLTLSDLNRVLYRCDNEERDDGKGFGAYNVPRYGSLVYCGLQGVMSVMGPISLSNDLGHPLCCNLRDGDWLPGYIAARLKAQPSTQQLGEWFEAVFEQLSKLPRYLIPSYFDAILTQTSSIIHDAAWCQMSTFIKTGSTFVKALSLGSVQMCGYVKTARLPDYSPGTTTSVQNAQTDDGEDKEEVCHDTLSAGLPHFSSGIWRNWGRDTFIALRGLLLIPGRHDVARNLILAYGSCMRHGLIPNLLGDGTHARYNCRDAVWWWMQSIKDYTKMVPDGSLLLQEFVSRMYPTDDSEPQKPGAHNCPLYDVIQEALQKHIDGISFKERNAGPKLDMDMTDAGFTVQASVDMQTGFISGGNVHNCGTWMDKMGSSNRAGNKGKPATPRDGSAVELIGLSKSVLRWLIRMNEEGAYPYSGVKAKTKSQEVTITFKDWDKKIQASFERYFWIHTSPVPEYEPRPSLVNKRGMYKDSHGASHEWADYQLRPNFCVAMVVAPELFTPTNAWSALSLAENVLLGPLGMKTLDPSDWAYDGDYDNDDDSGNPKRAKGFNYHQGPEWLWPIGYFLRAKLLFAKILDKSKPGLLDDTVKCVKRILSKHHQEIISSHWRSLPELTNSNGKPCRHSSSAQAWSVSCVLEVLYDLEKMDTKAQKRRKSKS</sequence>
<reference evidence="22 23" key="1">
    <citation type="submission" date="2025-04" db="UniProtKB">
        <authorList>
            <consortium name="RefSeq"/>
        </authorList>
    </citation>
    <scope>IDENTIFICATION</scope>
    <source>
        <tissue evidence="22 23">Gonads</tissue>
    </source>
</reference>
<dbReference type="RefSeq" id="XP_013387611.1">
    <property type="nucleotide sequence ID" value="XM_013532157.2"/>
</dbReference>
<dbReference type="GO" id="GO:0004135">
    <property type="term" value="F:amylo-alpha-1,6-glucosidase activity"/>
    <property type="evidence" value="ECO:0007669"/>
    <property type="project" value="UniProtKB-EC"/>
</dbReference>
<evidence type="ECO:0000256" key="1">
    <source>
        <dbReference type="ARBA" id="ARBA00000439"/>
    </source>
</evidence>
<dbReference type="InterPro" id="IPR032790">
    <property type="entry name" value="GDE_C"/>
</dbReference>
<evidence type="ECO:0000313" key="22">
    <source>
        <dbReference type="RefSeq" id="XP_013387611.1"/>
    </source>
</evidence>
<organism evidence="21 23">
    <name type="scientific">Lingula anatina</name>
    <name type="common">Brachiopod</name>
    <name type="synonym">Lingula unguis</name>
    <dbReference type="NCBI Taxonomy" id="7574"/>
    <lineage>
        <taxon>Eukaryota</taxon>
        <taxon>Metazoa</taxon>
        <taxon>Spiralia</taxon>
        <taxon>Lophotrochozoa</taxon>
        <taxon>Brachiopoda</taxon>
        <taxon>Linguliformea</taxon>
        <taxon>Lingulata</taxon>
        <taxon>Lingulida</taxon>
        <taxon>Linguloidea</taxon>
        <taxon>Lingulidae</taxon>
        <taxon>Lingula</taxon>
    </lineage>
</organism>
<dbReference type="GO" id="GO:0005978">
    <property type="term" value="P:glycogen biosynthetic process"/>
    <property type="evidence" value="ECO:0007669"/>
    <property type="project" value="UniProtKB-KW"/>
</dbReference>
<dbReference type="InterPro" id="IPR008928">
    <property type="entry name" value="6-hairpin_glycosidase_sf"/>
</dbReference>
<feature type="domain" description="Glycogen debranching enzyme central" evidence="20">
    <location>
        <begin position="703"/>
        <end position="981"/>
    </location>
</feature>
<feature type="domain" description="Glycogen debranching enzyme C-terminal" evidence="17">
    <location>
        <begin position="1086"/>
        <end position="1538"/>
    </location>
</feature>
<evidence type="ECO:0000256" key="15">
    <source>
        <dbReference type="ARBA" id="ARBA00025780"/>
    </source>
</evidence>
<dbReference type="InterPro" id="IPR032792">
    <property type="entry name" value="AGL_glucanoTrfase"/>
</dbReference>
<keyword evidence="9" id="KW-0328">Glycosyltransferase</keyword>
<evidence type="ECO:0000259" key="17">
    <source>
        <dbReference type="Pfam" id="PF06202"/>
    </source>
</evidence>
<dbReference type="InterPro" id="IPR006421">
    <property type="entry name" value="Glycogen_debranch_met"/>
</dbReference>
<evidence type="ECO:0000313" key="21">
    <source>
        <dbReference type="Proteomes" id="UP000085678"/>
    </source>
</evidence>
<dbReference type="FunFam" id="3.20.20.80:FF:000070">
    <property type="entry name" value="GDB1p Glycogen debranching enzyme"/>
    <property type="match status" value="1"/>
</dbReference>
<dbReference type="KEGG" id="lak:106156752"/>
<keyword evidence="21" id="KW-1185">Reference proteome</keyword>
<proteinExistence type="inferred from homology"/>
<accession>A0A1S3HNI7</accession>
<evidence type="ECO:0000256" key="4">
    <source>
        <dbReference type="ARBA" id="ARBA00004496"/>
    </source>
</evidence>
<keyword evidence="14" id="KW-0326">Glycosidase</keyword>
<evidence type="ECO:0000256" key="7">
    <source>
        <dbReference type="ARBA" id="ARBA00020723"/>
    </source>
</evidence>
<evidence type="ECO:0000256" key="8">
    <source>
        <dbReference type="ARBA" id="ARBA00022490"/>
    </source>
</evidence>
<name>A0A1S3HNI7_LINAN</name>
<dbReference type="CDD" id="cd11327">
    <property type="entry name" value="AmyAc_Glg_debranch_2"/>
    <property type="match status" value="1"/>
</dbReference>
<dbReference type="Proteomes" id="UP000085678">
    <property type="component" value="Unplaced"/>
</dbReference>
<dbReference type="EC" id="3.2.1.33" evidence="6"/>
<keyword evidence="10" id="KW-0808">Transferase</keyword>
<dbReference type="FunFam" id="1.50.10.10:FF:000039">
    <property type="entry name" value="Glycogen debranching enzyme Gdb1, putative"/>
    <property type="match status" value="1"/>
</dbReference>
<evidence type="ECO:0000259" key="18">
    <source>
        <dbReference type="Pfam" id="PF14699"/>
    </source>
</evidence>
<evidence type="ECO:0000256" key="2">
    <source>
        <dbReference type="ARBA" id="ARBA00000927"/>
    </source>
</evidence>
<dbReference type="InterPro" id="IPR032788">
    <property type="entry name" value="AGL_central"/>
</dbReference>
<dbReference type="STRING" id="7574.A0A1S3HNI7"/>
<dbReference type="FunFam" id="3.20.20.80:FF:000206">
    <property type="entry name" value="Amylo-alpha-1, 6-glucosidase, 4-alpha-glucanotransferase b"/>
    <property type="match status" value="1"/>
</dbReference>
<feature type="domain" description="Eukaryotic glycogen debranching enzyme N-terminal" evidence="18">
    <location>
        <begin position="30"/>
        <end position="120"/>
    </location>
</feature>
<evidence type="ECO:0000256" key="14">
    <source>
        <dbReference type="ARBA" id="ARBA00023295"/>
    </source>
</evidence>
<dbReference type="OrthoDB" id="10248904at2759"/>
<comment type="function">
    <text evidence="3">Multifunctional enzyme acting as 1,4-alpha-D-glucan:1,4-alpha-D-glucan 4-alpha-D-glycosyltransferase and amylo-1,6-glucosidase in glycogen degradation.</text>
</comment>